<sequence>MSQGKSALVIGAGLGGLALAIRLQAGGVRTTLLEKRDQPGGRAYVYHDQGFTFDAGPTVITDPTAIQALFDLAGKPMADYVELLPVSPFYRLCWEDGSYFEYGNDQDHLERQIHALEPADVDGYRRFLAYSRAVLDEGYLKLGAVPFLSFRDMLQAGPQLARLQAWRSVYAVVSRFIRHERLRQAFSFHALLVGGNPFATSSIYSLIHALEREWGVWFARGGTGALVQGLARLFQDLGGTLELNADVATFDTNAGRLTGARSHDGRQWQADAVASNADVVHTYAELLGQHPRGRQEGQRLKGKRFSNSLFVVHFGLSRAQPQLRHHTVCFGARYRDLISEIFNGPALPEDFSLYLHAPCATDPSLAPAGCSSHYVLAPVPHLGNAPVDWTVQAPLYRDRILAYLERYYIPGLRNDLVTCRTFSPLDFREQLNAHLGSAFSLEPTLTQSAWFRPHNRDAQLPNLYLVGAGTHPGAGVPGVIASAKATAGLMLEDLHP</sequence>
<comment type="caution">
    <text evidence="1">The sequence shown here is derived from an EMBL/GenBank/DDBJ whole genome shotgun (WGS) entry which is preliminary data.</text>
</comment>
<dbReference type="EC" id="1.3.99.31" evidence="1"/>
<evidence type="ECO:0000313" key="1">
    <source>
        <dbReference type="EMBL" id="MDR6710928.1"/>
    </source>
</evidence>
<protein>
    <submittedName>
        <fullName evidence="1">Phytoene desaturase</fullName>
        <ecNumber evidence="1">1.3.99.26</ecNumber>
        <ecNumber evidence="1">1.3.99.28</ecNumber>
        <ecNumber evidence="1">1.3.99.29</ecNumber>
        <ecNumber evidence="1">1.3.99.31</ecNumber>
    </submittedName>
</protein>
<dbReference type="EC" id="1.3.99.29" evidence="1"/>
<gene>
    <name evidence="1" type="ORF">J2W83_000518</name>
</gene>
<dbReference type="EMBL" id="JAVDTH010000002">
    <property type="protein sequence ID" value="MDR6710928.1"/>
    <property type="molecule type" value="Genomic_DNA"/>
</dbReference>
<name>A0ACC6JXM3_9PSED</name>
<keyword evidence="2" id="KW-1185">Reference proteome</keyword>
<reference evidence="1" key="1">
    <citation type="submission" date="2023-07" db="EMBL/GenBank/DDBJ databases">
        <title>Sorghum-associated microbial communities from plants grown in Nebraska, USA.</title>
        <authorList>
            <person name="Schachtman D."/>
        </authorList>
    </citation>
    <scope>NUCLEOTIDE SEQUENCE</scope>
    <source>
        <strain evidence="1">BE56</strain>
    </source>
</reference>
<dbReference type="EC" id="1.3.99.26" evidence="1"/>
<organism evidence="1 2">
    <name type="scientific">Pseudomonas hunanensis</name>
    <dbReference type="NCBI Taxonomy" id="1247546"/>
    <lineage>
        <taxon>Bacteria</taxon>
        <taxon>Pseudomonadati</taxon>
        <taxon>Pseudomonadota</taxon>
        <taxon>Gammaproteobacteria</taxon>
        <taxon>Pseudomonadales</taxon>
        <taxon>Pseudomonadaceae</taxon>
        <taxon>Pseudomonas</taxon>
    </lineage>
</organism>
<dbReference type="EC" id="1.3.99.28" evidence="1"/>
<dbReference type="Proteomes" id="UP001259587">
    <property type="component" value="Unassembled WGS sequence"/>
</dbReference>
<evidence type="ECO:0000313" key="2">
    <source>
        <dbReference type="Proteomes" id="UP001259587"/>
    </source>
</evidence>
<proteinExistence type="predicted"/>
<keyword evidence="1" id="KW-0560">Oxidoreductase</keyword>
<accession>A0ACC6JXM3</accession>